<dbReference type="STRING" id="229920.ADM99_01620"/>
<feature type="domain" description="Glycosyl transferase family 1" evidence="8">
    <location>
        <begin position="302"/>
        <end position="453"/>
    </location>
</feature>
<evidence type="ECO:0000256" key="3">
    <source>
        <dbReference type="ARBA" id="ARBA00010281"/>
    </source>
</evidence>
<keyword evidence="5 7" id="KW-0808">Transferase</keyword>
<dbReference type="NCBIfam" id="TIGR02095">
    <property type="entry name" value="glgA"/>
    <property type="match status" value="1"/>
</dbReference>
<dbReference type="AlphaFoldDB" id="A0A0P6X4E3"/>
<comment type="catalytic activity">
    <reaction evidence="1 7">
        <text>[(1-&gt;4)-alpha-D-glucosyl](n) + ADP-alpha-D-glucose = [(1-&gt;4)-alpha-D-glucosyl](n+1) + ADP + H(+)</text>
        <dbReference type="Rhea" id="RHEA:18189"/>
        <dbReference type="Rhea" id="RHEA-COMP:9584"/>
        <dbReference type="Rhea" id="RHEA-COMP:9587"/>
        <dbReference type="ChEBI" id="CHEBI:15378"/>
        <dbReference type="ChEBI" id="CHEBI:15444"/>
        <dbReference type="ChEBI" id="CHEBI:57498"/>
        <dbReference type="ChEBI" id="CHEBI:456216"/>
        <dbReference type="EC" id="2.4.1.21"/>
    </reaction>
</comment>
<organism evidence="10 11">
    <name type="scientific">Leptolinea tardivitalis</name>
    <dbReference type="NCBI Taxonomy" id="229920"/>
    <lineage>
        <taxon>Bacteria</taxon>
        <taxon>Bacillati</taxon>
        <taxon>Chloroflexota</taxon>
        <taxon>Anaerolineae</taxon>
        <taxon>Anaerolineales</taxon>
        <taxon>Anaerolineaceae</taxon>
        <taxon>Leptolinea</taxon>
    </lineage>
</organism>
<feature type="domain" description="Starch synthase catalytic" evidence="9">
    <location>
        <begin position="10"/>
        <end position="249"/>
    </location>
</feature>
<comment type="function">
    <text evidence="2 7">Synthesizes alpha-1,4-glucan chains using ADP-glucose.</text>
</comment>
<dbReference type="EMBL" id="LGCK01000003">
    <property type="protein sequence ID" value="KPL74293.1"/>
    <property type="molecule type" value="Genomic_DNA"/>
</dbReference>
<dbReference type="Gene3D" id="3.40.50.2000">
    <property type="entry name" value="Glycogen Phosphorylase B"/>
    <property type="match status" value="2"/>
</dbReference>
<evidence type="ECO:0000256" key="7">
    <source>
        <dbReference type="HAMAP-Rule" id="MF_00484"/>
    </source>
</evidence>
<comment type="similarity">
    <text evidence="3 7">Belongs to the glycosyltransferase 1 family. Bacterial/plant glycogen synthase subfamily.</text>
</comment>
<evidence type="ECO:0000259" key="8">
    <source>
        <dbReference type="Pfam" id="PF00534"/>
    </source>
</evidence>
<evidence type="ECO:0000256" key="5">
    <source>
        <dbReference type="ARBA" id="ARBA00022679"/>
    </source>
</evidence>
<keyword evidence="4 7" id="KW-0328">Glycosyltransferase</keyword>
<dbReference type="OrthoDB" id="9808590at2"/>
<dbReference type="GO" id="GO:0009011">
    <property type="term" value="F:alpha-1,4-glucan glucosyltransferase (ADP-glucose donor) activity"/>
    <property type="evidence" value="ECO:0007669"/>
    <property type="project" value="UniProtKB-UniRule"/>
</dbReference>
<name>A0A0P6X4E3_9CHLR</name>
<dbReference type="GO" id="GO:0004373">
    <property type="term" value="F:alpha-1,4-glucan glucosyltransferase (UDP-glucose donor) activity"/>
    <property type="evidence" value="ECO:0007669"/>
    <property type="project" value="InterPro"/>
</dbReference>
<feature type="binding site" evidence="7">
    <location>
        <position position="23"/>
    </location>
    <ligand>
        <name>ADP-alpha-D-glucose</name>
        <dbReference type="ChEBI" id="CHEBI:57498"/>
    </ligand>
</feature>
<gene>
    <name evidence="7" type="primary">glgA</name>
    <name evidence="10" type="ORF">ADM99_01620</name>
</gene>
<dbReference type="PATRIC" id="fig|229920.5.peg.775"/>
<evidence type="ECO:0000256" key="6">
    <source>
        <dbReference type="ARBA" id="ARBA00023056"/>
    </source>
</evidence>
<dbReference type="Pfam" id="PF00534">
    <property type="entry name" value="Glycos_transf_1"/>
    <property type="match status" value="1"/>
</dbReference>
<dbReference type="Pfam" id="PF08323">
    <property type="entry name" value="Glyco_transf_5"/>
    <property type="match status" value="1"/>
</dbReference>
<evidence type="ECO:0000256" key="2">
    <source>
        <dbReference type="ARBA" id="ARBA00002764"/>
    </source>
</evidence>
<dbReference type="EC" id="2.4.1.21" evidence="7"/>
<dbReference type="UniPathway" id="UPA00164"/>
<keyword evidence="11" id="KW-1185">Reference proteome</keyword>
<evidence type="ECO:0000313" key="11">
    <source>
        <dbReference type="Proteomes" id="UP000050430"/>
    </source>
</evidence>
<reference evidence="10 11" key="1">
    <citation type="submission" date="2015-07" db="EMBL/GenBank/DDBJ databases">
        <title>Genome sequence of Leptolinea tardivitalis DSM 16556.</title>
        <authorList>
            <person name="Hemp J."/>
            <person name="Ward L.M."/>
            <person name="Pace L.A."/>
            <person name="Fischer W.W."/>
        </authorList>
    </citation>
    <scope>NUCLEOTIDE SEQUENCE [LARGE SCALE GENOMIC DNA]</scope>
    <source>
        <strain evidence="10 11">YMTK-2</strain>
    </source>
</reference>
<evidence type="ECO:0000313" key="10">
    <source>
        <dbReference type="EMBL" id="KPL74293.1"/>
    </source>
</evidence>
<comment type="pathway">
    <text evidence="7">Glycan biosynthesis; glycogen biosynthesis.</text>
</comment>
<dbReference type="PANTHER" id="PTHR45825:SF11">
    <property type="entry name" value="ALPHA AMYLASE DOMAIN-CONTAINING PROTEIN"/>
    <property type="match status" value="1"/>
</dbReference>
<dbReference type="InterPro" id="IPR013534">
    <property type="entry name" value="Starch_synth_cat_dom"/>
</dbReference>
<dbReference type="InterPro" id="IPR001296">
    <property type="entry name" value="Glyco_trans_1"/>
</dbReference>
<protein>
    <recommendedName>
        <fullName evidence="7">Glycogen synthase</fullName>
        <ecNumber evidence="7">2.4.1.21</ecNumber>
    </recommendedName>
    <alternativeName>
        <fullName evidence="7">Starch [bacterial glycogen] synthase</fullName>
    </alternativeName>
</protein>
<dbReference type="CDD" id="cd03791">
    <property type="entry name" value="GT5_Glycogen_synthase_DULL1-like"/>
    <property type="match status" value="1"/>
</dbReference>
<dbReference type="InterPro" id="IPR011835">
    <property type="entry name" value="GS/SS"/>
</dbReference>
<keyword evidence="6 7" id="KW-0320">Glycogen biosynthesis</keyword>
<dbReference type="Proteomes" id="UP000050430">
    <property type="component" value="Unassembled WGS sequence"/>
</dbReference>
<evidence type="ECO:0000256" key="4">
    <source>
        <dbReference type="ARBA" id="ARBA00022676"/>
    </source>
</evidence>
<dbReference type="SUPFAM" id="SSF53756">
    <property type="entry name" value="UDP-Glycosyltransferase/glycogen phosphorylase"/>
    <property type="match status" value="1"/>
</dbReference>
<dbReference type="RefSeq" id="WP_062420792.1">
    <property type="nucleotide sequence ID" value="NZ_BBYA01000004.1"/>
</dbReference>
<proteinExistence type="inferred from homology"/>
<comment type="caution">
    <text evidence="10">The sequence shown here is derived from an EMBL/GenBank/DDBJ whole genome shotgun (WGS) entry which is preliminary data.</text>
</comment>
<evidence type="ECO:0000256" key="1">
    <source>
        <dbReference type="ARBA" id="ARBA00001478"/>
    </source>
</evidence>
<dbReference type="GO" id="GO:0005978">
    <property type="term" value="P:glycogen biosynthetic process"/>
    <property type="evidence" value="ECO:0007669"/>
    <property type="project" value="UniProtKB-UniRule"/>
</dbReference>
<dbReference type="PANTHER" id="PTHR45825">
    <property type="entry name" value="GRANULE-BOUND STARCH SYNTHASE 1, CHLOROPLASTIC/AMYLOPLASTIC"/>
    <property type="match status" value="1"/>
</dbReference>
<dbReference type="HAMAP" id="MF_00484">
    <property type="entry name" value="Glycogen_synth"/>
    <property type="match status" value="1"/>
</dbReference>
<accession>A0A0P6X4E3</accession>
<evidence type="ECO:0000259" key="9">
    <source>
        <dbReference type="Pfam" id="PF08323"/>
    </source>
</evidence>
<sequence>MNASPSETLKILFAASEAEPFIKVGGLGDVAGSLPGALVDYFKGTPDLPTLDIRLFIPFHSKIQSSRFHLEKVASFPIRTAKSELLSSVYLCTDLKFPAYLIAGEPLPPDGAVYDPNPVVDGKKFTFFTLSILEFCRLQNWVPDIVHANDWHTAILPYLIRTQKEYKEIFSQTRTILGVHNLPFMGGGTQGGLVELGISASQNFRLPKWARHMPLPMGLAESDRILAVSPGYAREILTPEFGCGLDGFLFTCKEKVGGILNGLDTKVWNPSHDPYLVSTYSRLTLKNRIKNKQEMLSRLGLEFNPRTPLIIMISRIDQQKGIDIALFALQNMMERKFQLIILGVGDPVLEDTCKALEENYPERVRFLQRFDQALSHQLYGSGDMIIIPSRYEPCGLTQMIAMRYGCVPVARNTGGLSDTIIDQPPEEGQTGFLFEKAEEESCKEAVERALNAFINQATWEKIQKNGMKTDFSWKNSAARYAKEYLDLWNNL</sequence>